<reference evidence="4" key="1">
    <citation type="journal article" date="2019" name="bioRxiv">
        <title>Genomics, evolutionary history and diagnostics of the Alternaria alternata species group including apple and Asian pear pathotypes.</title>
        <authorList>
            <person name="Armitage A.D."/>
            <person name="Cockerton H.M."/>
            <person name="Sreenivasaprasad S."/>
            <person name="Woodhall J.W."/>
            <person name="Lane C.R."/>
            <person name="Harrison R.J."/>
            <person name="Clarkson J.P."/>
        </authorList>
    </citation>
    <scope>NUCLEOTIDE SEQUENCE [LARGE SCALE GENOMIC DNA]</scope>
    <source>
        <strain evidence="4">RGR 97.0016</strain>
    </source>
</reference>
<dbReference type="InterPro" id="IPR010621">
    <property type="entry name" value="DUF1214"/>
</dbReference>
<dbReference type="InterPro" id="IPR010679">
    <property type="entry name" value="DUF1254"/>
</dbReference>
<protein>
    <recommendedName>
        <fullName evidence="5">DUF1254 domain-containing protein</fullName>
    </recommendedName>
</protein>
<gene>
    <name evidence="3" type="ORF">AA0113_g4113</name>
</gene>
<proteinExistence type="predicted"/>
<sequence length="303" mass="33150">MPPNNMSIDSINATAFALMYGYPLTLYAQTFEPTLQAVGVNATQHEEGLPTQDLEVLVRPNIDTLYSKVAVDLSHADVVLSLPDVPANRYYVVPLYDFLLGNGQISPVAFFLPFNFSVTQTTQTLQLLAQLNEANLPVERSDLDRVNSMLAASGINNGNYTAPAGLDYVQVYEIMAKEFMSLLDPSSHAFNQNGWFTLLPSMSAAYPTYNDPALPVPAQVTMQLAANESYIMTFSGKPPVTGFWSLTAYDSTNYLVPNDLNRYALGDRSNLTYPDSTLLYADVDSDGAFLILIQPADVAPSSN</sequence>
<evidence type="ECO:0008006" key="5">
    <source>
        <dbReference type="Google" id="ProtNLM"/>
    </source>
</evidence>
<dbReference type="EMBL" id="PEJP01000013">
    <property type="protein sequence ID" value="RYO69475.1"/>
    <property type="molecule type" value="Genomic_DNA"/>
</dbReference>
<evidence type="ECO:0000313" key="3">
    <source>
        <dbReference type="EMBL" id="RYO69475.1"/>
    </source>
</evidence>
<dbReference type="SUPFAM" id="SSF160935">
    <property type="entry name" value="VPA0735-like"/>
    <property type="match status" value="1"/>
</dbReference>
<accession>A0A4Q4SG08</accession>
<feature type="domain" description="DUF1214" evidence="1">
    <location>
        <begin position="223"/>
        <end position="297"/>
    </location>
</feature>
<feature type="domain" description="DUF1254" evidence="2">
    <location>
        <begin position="40"/>
        <end position="98"/>
    </location>
</feature>
<dbReference type="InterPro" id="IPR037049">
    <property type="entry name" value="DUF1214_C_sf"/>
</dbReference>
<dbReference type="Pfam" id="PF06863">
    <property type="entry name" value="DUF1254"/>
    <property type="match status" value="1"/>
</dbReference>
<dbReference type="PANTHER" id="PTHR36509:SF2">
    <property type="entry name" value="BLL3101 PROTEIN"/>
    <property type="match status" value="1"/>
</dbReference>
<dbReference type="AlphaFoldDB" id="A0A4Q4SG08"/>
<dbReference type="Proteomes" id="UP000293823">
    <property type="component" value="Unassembled WGS sequence"/>
</dbReference>
<evidence type="ECO:0000259" key="1">
    <source>
        <dbReference type="Pfam" id="PF06742"/>
    </source>
</evidence>
<dbReference type="Gene3D" id="2.60.120.600">
    <property type="entry name" value="Domain of unknown function DUF1214, C-terminal domain"/>
    <property type="match status" value="1"/>
</dbReference>
<dbReference type="Pfam" id="PF06742">
    <property type="entry name" value="DUF1214"/>
    <property type="match status" value="1"/>
</dbReference>
<keyword evidence="4" id="KW-1185">Reference proteome</keyword>
<evidence type="ECO:0000259" key="2">
    <source>
        <dbReference type="Pfam" id="PF06863"/>
    </source>
</evidence>
<organism evidence="3 4">
    <name type="scientific">Alternaria arborescens</name>
    <dbReference type="NCBI Taxonomy" id="156630"/>
    <lineage>
        <taxon>Eukaryota</taxon>
        <taxon>Fungi</taxon>
        <taxon>Dikarya</taxon>
        <taxon>Ascomycota</taxon>
        <taxon>Pezizomycotina</taxon>
        <taxon>Dothideomycetes</taxon>
        <taxon>Pleosporomycetidae</taxon>
        <taxon>Pleosporales</taxon>
        <taxon>Pleosporineae</taxon>
        <taxon>Pleosporaceae</taxon>
        <taxon>Alternaria</taxon>
        <taxon>Alternaria sect. Alternaria</taxon>
    </lineage>
</organism>
<name>A0A4Q4SG08_9PLEO</name>
<dbReference type="OrthoDB" id="2018906at2759"/>
<dbReference type="PANTHER" id="PTHR36509">
    <property type="entry name" value="BLL3101 PROTEIN"/>
    <property type="match status" value="1"/>
</dbReference>
<evidence type="ECO:0000313" key="4">
    <source>
        <dbReference type="Proteomes" id="UP000293823"/>
    </source>
</evidence>
<comment type="caution">
    <text evidence="3">The sequence shown here is derived from an EMBL/GenBank/DDBJ whole genome shotgun (WGS) entry which is preliminary data.</text>
</comment>